<evidence type="ECO:0000313" key="8">
    <source>
        <dbReference type="EMBL" id="RHF38990.1"/>
    </source>
</evidence>
<keyword evidence="9" id="KW-1185">Reference proteome</keyword>
<feature type="domain" description="Nitroreductase" evidence="6">
    <location>
        <begin position="8"/>
        <end position="66"/>
    </location>
</feature>
<dbReference type="EMBL" id="QSJI01000001">
    <property type="protein sequence ID" value="RHD57524.1"/>
    <property type="molecule type" value="Genomic_DNA"/>
</dbReference>
<evidence type="ECO:0000313" key="10">
    <source>
        <dbReference type="Proteomes" id="UP000286050"/>
    </source>
</evidence>
<dbReference type="PANTHER" id="PTHR43673">
    <property type="entry name" value="NAD(P)H NITROREDUCTASE YDGI-RELATED"/>
    <property type="match status" value="1"/>
</dbReference>
<dbReference type="PANTHER" id="PTHR43673:SF2">
    <property type="entry name" value="NITROREDUCTASE"/>
    <property type="match status" value="1"/>
</dbReference>
<dbReference type="InParanoid" id="A0A414FZX6"/>
<comment type="caution">
    <text evidence="7">The sequence shown here is derived from an EMBL/GenBank/DDBJ whole genome shotgun (WGS) entry which is preliminary data.</text>
</comment>
<dbReference type="SUPFAM" id="SSF55469">
    <property type="entry name" value="FMN-dependent nitroreductase-like"/>
    <property type="match status" value="1"/>
</dbReference>
<evidence type="ECO:0000313" key="7">
    <source>
        <dbReference type="EMBL" id="RHD57524.1"/>
    </source>
</evidence>
<keyword evidence="3" id="KW-0285">Flavoprotein</keyword>
<evidence type="ECO:0000259" key="6">
    <source>
        <dbReference type="Pfam" id="PF00881"/>
    </source>
</evidence>
<dbReference type="InterPro" id="IPR000415">
    <property type="entry name" value="Nitroreductase-like"/>
</dbReference>
<evidence type="ECO:0000256" key="3">
    <source>
        <dbReference type="ARBA" id="ARBA00022630"/>
    </source>
</evidence>
<reference evidence="9 10" key="1">
    <citation type="submission" date="2018-08" db="EMBL/GenBank/DDBJ databases">
        <title>A genome reference for cultivated species of the human gut microbiota.</title>
        <authorList>
            <person name="Zou Y."/>
            <person name="Xue W."/>
            <person name="Luo G."/>
        </authorList>
    </citation>
    <scope>NUCLEOTIDE SEQUENCE [LARGE SCALE GENOMIC DNA]</scope>
    <source>
        <strain evidence="8 9">AM25-33</strain>
        <strain evidence="7 10">AM30-5LB</strain>
    </source>
</reference>
<sequence>MSFAELTRSRYSCRSYEERAIEPEKLSAILEAGRIAPSACNKHPSRVLVCDTDALREKAAKAAKHFAKDGSVFGAPVVLMVCEKVDTAWVRKYDQMGSGDIDTSIVVDQMMMQAEDLGLSTCWVCHFDPRVAIDEFGLPADLYPVHMLTVGYAADEIASECVREARTIPMSDFRIVL</sequence>
<keyword evidence="4" id="KW-0288">FMN</keyword>
<proteinExistence type="inferred from homology"/>
<comment type="similarity">
    <text evidence="2">Belongs to the nitroreductase family.</text>
</comment>
<keyword evidence="5" id="KW-0560">Oxidoreductase</keyword>
<dbReference type="AlphaFoldDB" id="A0A414FZX6"/>
<evidence type="ECO:0000313" key="9">
    <source>
        <dbReference type="Proteomes" id="UP000283983"/>
    </source>
</evidence>
<evidence type="ECO:0000256" key="2">
    <source>
        <dbReference type="ARBA" id="ARBA00007118"/>
    </source>
</evidence>
<evidence type="ECO:0000256" key="1">
    <source>
        <dbReference type="ARBA" id="ARBA00001917"/>
    </source>
</evidence>
<protein>
    <recommendedName>
        <fullName evidence="6">Nitroreductase domain-containing protein</fullName>
    </recommendedName>
</protein>
<dbReference type="EMBL" id="QSLJ01000001">
    <property type="protein sequence ID" value="RHF38990.1"/>
    <property type="molecule type" value="Genomic_DNA"/>
</dbReference>
<evidence type="ECO:0000256" key="4">
    <source>
        <dbReference type="ARBA" id="ARBA00022643"/>
    </source>
</evidence>
<dbReference type="Proteomes" id="UP000283983">
    <property type="component" value="Unassembled WGS sequence"/>
</dbReference>
<dbReference type="RefSeq" id="WP_118103574.1">
    <property type="nucleotide sequence ID" value="NZ_CABJEU010000001.1"/>
</dbReference>
<dbReference type="Pfam" id="PF00881">
    <property type="entry name" value="Nitroreductase"/>
    <property type="match status" value="1"/>
</dbReference>
<gene>
    <name evidence="8" type="ORF">DW682_04785</name>
    <name evidence="7" type="ORF">DW787_01410</name>
</gene>
<name>A0A414FZX6_9ACTN</name>
<dbReference type="CDD" id="cd20609">
    <property type="entry name" value="nitroreductase"/>
    <property type="match status" value="1"/>
</dbReference>
<comment type="cofactor">
    <cofactor evidence="1">
        <name>FMN</name>
        <dbReference type="ChEBI" id="CHEBI:58210"/>
    </cofactor>
</comment>
<dbReference type="InterPro" id="IPR029479">
    <property type="entry name" value="Nitroreductase"/>
</dbReference>
<dbReference type="Gene3D" id="3.40.109.10">
    <property type="entry name" value="NADH Oxidase"/>
    <property type="match status" value="1"/>
</dbReference>
<dbReference type="Proteomes" id="UP000286050">
    <property type="component" value="Unassembled WGS sequence"/>
</dbReference>
<dbReference type="GO" id="GO:0016491">
    <property type="term" value="F:oxidoreductase activity"/>
    <property type="evidence" value="ECO:0007669"/>
    <property type="project" value="UniProtKB-KW"/>
</dbReference>
<accession>A0A414FZX6</accession>
<organism evidence="7 10">
    <name type="scientific">Collinsella intestinalis</name>
    <dbReference type="NCBI Taxonomy" id="147207"/>
    <lineage>
        <taxon>Bacteria</taxon>
        <taxon>Bacillati</taxon>
        <taxon>Actinomycetota</taxon>
        <taxon>Coriobacteriia</taxon>
        <taxon>Coriobacteriales</taxon>
        <taxon>Coriobacteriaceae</taxon>
        <taxon>Collinsella</taxon>
    </lineage>
</organism>
<evidence type="ECO:0000256" key="5">
    <source>
        <dbReference type="ARBA" id="ARBA00023002"/>
    </source>
</evidence>